<evidence type="ECO:0000313" key="3">
    <source>
        <dbReference type="Proteomes" id="UP000226192"/>
    </source>
</evidence>
<keyword evidence="3" id="KW-1185">Reference proteome</keyword>
<organism evidence="2 3">
    <name type="scientific">Ophiocordyceps australis</name>
    <dbReference type="NCBI Taxonomy" id="1399860"/>
    <lineage>
        <taxon>Eukaryota</taxon>
        <taxon>Fungi</taxon>
        <taxon>Dikarya</taxon>
        <taxon>Ascomycota</taxon>
        <taxon>Pezizomycotina</taxon>
        <taxon>Sordariomycetes</taxon>
        <taxon>Hypocreomycetidae</taxon>
        <taxon>Hypocreales</taxon>
        <taxon>Ophiocordycipitaceae</taxon>
        <taxon>Ophiocordyceps</taxon>
    </lineage>
</organism>
<proteinExistence type="predicted"/>
<dbReference type="OrthoDB" id="5350410at2759"/>
<dbReference type="Proteomes" id="UP000226192">
    <property type="component" value="Unassembled WGS sequence"/>
</dbReference>
<reference evidence="2 3" key="1">
    <citation type="submission" date="2017-06" db="EMBL/GenBank/DDBJ databases">
        <title>Ant-infecting Ophiocordyceps genomes reveal a high diversity of potential behavioral manipulation genes and a possible major role for enterotoxins.</title>
        <authorList>
            <person name="De Bekker C."/>
            <person name="Evans H.C."/>
            <person name="Brachmann A."/>
            <person name="Hughes D.P."/>
        </authorList>
    </citation>
    <scope>NUCLEOTIDE SEQUENCE [LARGE SCALE GENOMIC DNA]</scope>
    <source>
        <strain evidence="2 3">Map64</strain>
    </source>
</reference>
<feature type="compositionally biased region" description="Acidic residues" evidence="1">
    <location>
        <begin position="46"/>
        <end position="60"/>
    </location>
</feature>
<feature type="region of interest" description="Disordered" evidence="1">
    <location>
        <begin position="133"/>
        <end position="237"/>
    </location>
</feature>
<feature type="compositionally biased region" description="Polar residues" evidence="1">
    <location>
        <begin position="227"/>
        <end position="237"/>
    </location>
</feature>
<evidence type="ECO:0000256" key="1">
    <source>
        <dbReference type="SAM" id="MobiDB-lite"/>
    </source>
</evidence>
<accession>A0A2C5XZG3</accession>
<feature type="region of interest" description="Disordered" evidence="1">
    <location>
        <begin position="26"/>
        <end position="60"/>
    </location>
</feature>
<feature type="compositionally biased region" description="Polar residues" evidence="1">
    <location>
        <begin position="204"/>
        <end position="217"/>
    </location>
</feature>
<protein>
    <submittedName>
        <fullName evidence="2">Uncharacterized protein</fullName>
    </submittedName>
</protein>
<evidence type="ECO:0000313" key="2">
    <source>
        <dbReference type="EMBL" id="PHH61827.1"/>
    </source>
</evidence>
<name>A0A2C5XZG3_9HYPO</name>
<sequence length="237" mass="25928">MDCAYMTPSSAASRLRVKPNFATCPMVHKPESTMSRKPASGIDGSESQESDDDDDEDDDELRTPLFAHESFGVYDFAQQDAKHECCDVAVKVPFVKQPLCHADIDPNDPTLEKFPTETLSVLSTLRRIQSCHDDNRPYLHGQTPSRDTVDHDSQSTVSASTKRTDKRLSHSPLSHPRTCSALGAIAEEPKASGDDNGGEEQAALEQNTRPSPETIRSSDIAGACYQDASSSKMRGQE</sequence>
<comment type="caution">
    <text evidence="2">The sequence shown here is derived from an EMBL/GenBank/DDBJ whole genome shotgun (WGS) entry which is preliminary data.</text>
</comment>
<dbReference type="EMBL" id="NJET01000090">
    <property type="protein sequence ID" value="PHH61827.1"/>
    <property type="molecule type" value="Genomic_DNA"/>
</dbReference>
<gene>
    <name evidence="2" type="ORF">CDD81_7930</name>
</gene>
<dbReference type="STRING" id="1399860.A0A2C5XZG3"/>
<dbReference type="AlphaFoldDB" id="A0A2C5XZG3"/>